<keyword evidence="6" id="KW-0411">Iron-sulfur</keyword>
<dbReference type="GO" id="GO:0003887">
    <property type="term" value="F:DNA-directed DNA polymerase activity"/>
    <property type="evidence" value="ECO:0007669"/>
    <property type="project" value="InterPro"/>
</dbReference>
<dbReference type="PANTHER" id="PTHR33693">
    <property type="entry name" value="TYPE-5 URACIL-DNA GLYCOSYLASE"/>
    <property type="match status" value="1"/>
</dbReference>
<dbReference type="SUPFAM" id="SSF53098">
    <property type="entry name" value="Ribonuclease H-like"/>
    <property type="match status" value="1"/>
</dbReference>
<dbReference type="CDD" id="cd10030">
    <property type="entry name" value="UDG-F4_TTUDGA_SPO1dp_like"/>
    <property type="match status" value="1"/>
</dbReference>
<gene>
    <name evidence="10" type="ORF">LCGC14_0702390</name>
</gene>
<dbReference type="InterPro" id="IPR001098">
    <property type="entry name" value="DNA-dir_DNA_pol_A_palm_dom"/>
</dbReference>
<dbReference type="SMART" id="SM00482">
    <property type="entry name" value="POLAc"/>
    <property type="match status" value="1"/>
</dbReference>
<accession>A0A0F9T399</accession>
<keyword evidence="7" id="KW-0234">DNA repair</keyword>
<proteinExistence type="predicted"/>
<evidence type="ECO:0000256" key="1">
    <source>
        <dbReference type="ARBA" id="ARBA00022485"/>
    </source>
</evidence>
<dbReference type="PRINTS" id="PR00868">
    <property type="entry name" value="DNAPOLI"/>
</dbReference>
<feature type="domain" description="DNA-directed DNA polymerase family A palm" evidence="8">
    <location>
        <begin position="584"/>
        <end position="811"/>
    </location>
</feature>
<dbReference type="Gene3D" id="3.40.470.10">
    <property type="entry name" value="Uracil-DNA glycosylase-like domain"/>
    <property type="match status" value="1"/>
</dbReference>
<reference evidence="10" key="1">
    <citation type="journal article" date="2015" name="Nature">
        <title>Complex archaea that bridge the gap between prokaryotes and eukaryotes.</title>
        <authorList>
            <person name="Spang A."/>
            <person name="Saw J.H."/>
            <person name="Jorgensen S.L."/>
            <person name="Zaremba-Niedzwiedzka K."/>
            <person name="Martijn J."/>
            <person name="Lind A.E."/>
            <person name="van Eijk R."/>
            <person name="Schleper C."/>
            <person name="Guy L."/>
            <person name="Ettema T.J."/>
        </authorList>
    </citation>
    <scope>NUCLEOTIDE SEQUENCE</scope>
</reference>
<dbReference type="GO" id="GO:0006281">
    <property type="term" value="P:DNA repair"/>
    <property type="evidence" value="ECO:0007669"/>
    <property type="project" value="UniProtKB-KW"/>
</dbReference>
<dbReference type="SMART" id="SM00987">
    <property type="entry name" value="UreE_C"/>
    <property type="match status" value="1"/>
</dbReference>
<evidence type="ECO:0000256" key="4">
    <source>
        <dbReference type="ARBA" id="ARBA00022801"/>
    </source>
</evidence>
<comment type="caution">
    <text evidence="10">The sequence shown here is derived from an EMBL/GenBank/DDBJ whole genome shotgun (WGS) entry which is preliminary data.</text>
</comment>
<dbReference type="InterPro" id="IPR036397">
    <property type="entry name" value="RNaseH_sf"/>
</dbReference>
<dbReference type="Gene3D" id="3.30.420.10">
    <property type="entry name" value="Ribonuclease H-like superfamily/Ribonuclease H"/>
    <property type="match status" value="1"/>
</dbReference>
<keyword evidence="4" id="KW-0378">Hydrolase</keyword>
<evidence type="ECO:0000259" key="9">
    <source>
        <dbReference type="SMART" id="SM00986"/>
    </source>
</evidence>
<evidence type="ECO:0000256" key="7">
    <source>
        <dbReference type="ARBA" id="ARBA00023204"/>
    </source>
</evidence>
<evidence type="ECO:0000256" key="5">
    <source>
        <dbReference type="ARBA" id="ARBA00023004"/>
    </source>
</evidence>
<dbReference type="Pfam" id="PF01612">
    <property type="entry name" value="DNA_pol_A_exo1"/>
    <property type="match status" value="1"/>
</dbReference>
<dbReference type="Pfam" id="PF00476">
    <property type="entry name" value="DNA_pol_A"/>
    <property type="match status" value="1"/>
</dbReference>
<evidence type="ECO:0000256" key="2">
    <source>
        <dbReference type="ARBA" id="ARBA00022723"/>
    </source>
</evidence>
<dbReference type="GO" id="GO:0006261">
    <property type="term" value="P:DNA-templated DNA replication"/>
    <property type="evidence" value="ECO:0007669"/>
    <property type="project" value="InterPro"/>
</dbReference>
<dbReference type="AlphaFoldDB" id="A0A0F9T399"/>
<dbReference type="InterPro" id="IPR051536">
    <property type="entry name" value="UDG_Type-4/5"/>
</dbReference>
<dbReference type="InterPro" id="IPR043502">
    <property type="entry name" value="DNA/RNA_pol_sf"/>
</dbReference>
<dbReference type="GO" id="GO:0097506">
    <property type="term" value="F:deaminated base DNA N-glycosylase activity"/>
    <property type="evidence" value="ECO:0007669"/>
    <property type="project" value="UniProtKB-ARBA"/>
</dbReference>
<dbReference type="SUPFAM" id="SSF52141">
    <property type="entry name" value="Uracil-DNA glycosylase-like"/>
    <property type="match status" value="1"/>
</dbReference>
<evidence type="ECO:0000256" key="3">
    <source>
        <dbReference type="ARBA" id="ARBA00022763"/>
    </source>
</evidence>
<dbReference type="EMBL" id="LAZR01001506">
    <property type="protein sequence ID" value="KKN43516.1"/>
    <property type="molecule type" value="Genomic_DNA"/>
</dbReference>
<keyword evidence="5" id="KW-0408">Iron</keyword>
<dbReference type="GO" id="GO:0008408">
    <property type="term" value="F:3'-5' exonuclease activity"/>
    <property type="evidence" value="ECO:0007669"/>
    <property type="project" value="InterPro"/>
</dbReference>
<evidence type="ECO:0008006" key="11">
    <source>
        <dbReference type="Google" id="ProtNLM"/>
    </source>
</evidence>
<keyword evidence="3" id="KW-0227">DNA damage</keyword>
<dbReference type="GO" id="GO:0046872">
    <property type="term" value="F:metal ion binding"/>
    <property type="evidence" value="ECO:0007669"/>
    <property type="project" value="UniProtKB-KW"/>
</dbReference>
<dbReference type="Gene3D" id="1.10.150.20">
    <property type="entry name" value="5' to 3' exonuclease, C-terminal subdomain"/>
    <property type="match status" value="1"/>
</dbReference>
<keyword evidence="2" id="KW-0479">Metal-binding</keyword>
<dbReference type="InterPro" id="IPR012337">
    <property type="entry name" value="RNaseH-like_sf"/>
</dbReference>
<dbReference type="InterPro" id="IPR002298">
    <property type="entry name" value="DNA_polymerase_A"/>
</dbReference>
<dbReference type="InterPro" id="IPR005122">
    <property type="entry name" value="Uracil-DNA_glycosylase-like"/>
</dbReference>
<dbReference type="SUPFAM" id="SSF56672">
    <property type="entry name" value="DNA/RNA polymerases"/>
    <property type="match status" value="1"/>
</dbReference>
<evidence type="ECO:0000259" key="8">
    <source>
        <dbReference type="SMART" id="SM00482"/>
    </source>
</evidence>
<dbReference type="GO" id="GO:0051539">
    <property type="term" value="F:4 iron, 4 sulfur cluster binding"/>
    <property type="evidence" value="ECO:0007669"/>
    <property type="project" value="UniProtKB-KW"/>
</dbReference>
<dbReference type="Gene3D" id="3.30.70.370">
    <property type="match status" value="1"/>
</dbReference>
<dbReference type="InterPro" id="IPR036895">
    <property type="entry name" value="Uracil-DNA_glycosylase-like_sf"/>
</dbReference>
<evidence type="ECO:0000256" key="6">
    <source>
        <dbReference type="ARBA" id="ARBA00023014"/>
    </source>
</evidence>
<keyword evidence="1" id="KW-0004">4Fe-4S</keyword>
<dbReference type="PANTHER" id="PTHR33693:SF1">
    <property type="entry name" value="TYPE-4 URACIL-DNA GLYCOSYLASE"/>
    <property type="match status" value="1"/>
</dbReference>
<name>A0A0F9T399_9ZZZZ</name>
<feature type="domain" description="Uracil-DNA glycosylase-like" evidence="9">
    <location>
        <begin position="39"/>
        <end position="198"/>
    </location>
</feature>
<sequence>MSGFFFPTKNAGAGVIKRLNPRNTCPCALSKGVRSPRMKPTGQGHKGILWIAEAPGKAEDAEGIQLIGEAGQRLRVVLEKFDIDLDRDCRKTNAVNCRPPKNRTPKAQEINACRDRVWQEIRSYKPKLIFLLGNAAIESFLAHRWKKNLGGVTKWRGWAIPDQETGCWVMATFHPSYVMRQENAKHKATTVLWEQDISKGLALLDKPFPDYGQEDKKINVLTTEEQIITELKKIYRTKPKLITYDYEATGLKPHRKKQKIICASIATNPDSAISFLLEGARSKKLFRAIMGEKRIRKVAHGLKFEDTWTVEKGLGPVRGWKSCTMTNQHILDERSGTSGLKFQVYVRYGLVDYASHLDSFMKGKKTGEADKGGNALNRLDEAPIEETMLYCGMDSMFDFRLYLEQEKEFEKEPGLREASKLFHNGLITLGEVERNGIRTNAKYCKEKEGHIRERVIPHLYSKFKASELGKAWGKEFGNNMSITKDNQLRKVLFEVMGFEAILFTDTGAAKVSKEALGQIHCAGLEEYTKITQLTSAADFLKGFQRETIRGRMHPFFNLNMAASFRSSSSLPNFQNNPIRDKDMKQIVRTAIIPSPGRQILEVDHKGIEVKVSCCVHHDPQMIKYETDPSTDMHRDSACDIYMLTAKEVSPDTRYSAKNGWIFPQFYGDWYESCAKALWYNIKELKLKTVSGMPLMQHLREQGIRDFSKFVDHLEDVEYEFWGVRFKEYTRWKKRHLKEYMRKGWFDLLTGFRCGGVLSRNQVLNRPIQGPAFHCLLWGMIEINHMLRREGFDTFIIGQIHDSIIFDAVPDEVSELLPRVSKIMCEDIREVWPWIILPLQLDAEITPINQPWWTKEKIKI</sequence>
<dbReference type="SMART" id="SM00986">
    <property type="entry name" value="UDG"/>
    <property type="match status" value="1"/>
</dbReference>
<protein>
    <recommendedName>
        <fullName evidence="11">Uracil-DNA glycosylase-like domain-containing protein</fullName>
    </recommendedName>
</protein>
<dbReference type="GO" id="GO:0003677">
    <property type="term" value="F:DNA binding"/>
    <property type="evidence" value="ECO:0007669"/>
    <property type="project" value="InterPro"/>
</dbReference>
<dbReference type="InterPro" id="IPR002562">
    <property type="entry name" value="3'-5'_exonuclease_dom"/>
</dbReference>
<organism evidence="10">
    <name type="scientific">marine sediment metagenome</name>
    <dbReference type="NCBI Taxonomy" id="412755"/>
    <lineage>
        <taxon>unclassified sequences</taxon>
        <taxon>metagenomes</taxon>
        <taxon>ecological metagenomes</taxon>
    </lineage>
</organism>
<evidence type="ECO:0000313" key="10">
    <source>
        <dbReference type="EMBL" id="KKN43516.1"/>
    </source>
</evidence>
<dbReference type="Pfam" id="PF03167">
    <property type="entry name" value="UDG"/>
    <property type="match status" value="1"/>
</dbReference>